<feature type="domain" description="NAD-dependent epimerase/dehydratase" evidence="1">
    <location>
        <begin position="82"/>
        <end position="171"/>
    </location>
</feature>
<dbReference type="Pfam" id="PF01370">
    <property type="entry name" value="Epimerase"/>
    <property type="match status" value="1"/>
</dbReference>
<dbReference type="EMBL" id="LFZO01000004">
    <property type="protein sequence ID" value="KXT18736.1"/>
    <property type="molecule type" value="Genomic_DNA"/>
</dbReference>
<dbReference type="SUPFAM" id="SSF51735">
    <property type="entry name" value="NAD(P)-binding Rossmann-fold domains"/>
    <property type="match status" value="1"/>
</dbReference>
<evidence type="ECO:0000259" key="1">
    <source>
        <dbReference type="Pfam" id="PF01370"/>
    </source>
</evidence>
<dbReference type="InterPro" id="IPR036291">
    <property type="entry name" value="NAD(P)-bd_dom_sf"/>
</dbReference>
<dbReference type="InterPro" id="IPR001509">
    <property type="entry name" value="Epimerase_deHydtase"/>
</dbReference>
<dbReference type="OrthoDB" id="433124at2759"/>
<dbReference type="STRING" id="113226.A0A139IVZ6"/>
<sequence length="245" mass="27246">MFNSLDETEHLTVIASDFHVIIHATASWHTASARALFTVHIFGPSNLSDRPHSAGYIETRTISAKQDVYSYENYRESSEVYVQRTTTDIAVIEEGDNCNVKTHIVIAPTIFALGTSSANRFSIQLPAMIKAALENSECLVIGDEKTTWSHVHIRDLAELFKMLLKRVASGDGASSETEGILFGESEMHTHLELSQRLARAGEPAWVVGFRSGEERGWMKLVSGGIIEFLRGRSWPLVQSENRLVV</sequence>
<accession>A0A139IVZ6</accession>
<proteinExistence type="predicted"/>
<reference evidence="2 3" key="1">
    <citation type="submission" date="2015-07" db="EMBL/GenBank/DDBJ databases">
        <title>Comparative genomics of the Sigatoka disease complex on banana suggests a link between parallel evolutionary changes in Pseudocercospora fijiensis and Pseudocercospora eumusae and increased virulence on the banana host.</title>
        <authorList>
            <person name="Chang T.-C."/>
            <person name="Salvucci A."/>
            <person name="Crous P.W."/>
            <person name="Stergiopoulos I."/>
        </authorList>
    </citation>
    <scope>NUCLEOTIDE SEQUENCE [LARGE SCALE GENOMIC DNA]</scope>
    <source>
        <strain evidence="2 3">CBS 116634</strain>
    </source>
</reference>
<comment type="caution">
    <text evidence="2">The sequence shown here is derived from an EMBL/GenBank/DDBJ whole genome shotgun (WGS) entry which is preliminary data.</text>
</comment>
<keyword evidence="3" id="KW-1185">Reference proteome</keyword>
<gene>
    <name evidence="2" type="ORF">AC579_2678</name>
</gene>
<dbReference type="AlphaFoldDB" id="A0A139IVZ6"/>
<evidence type="ECO:0000313" key="3">
    <source>
        <dbReference type="Proteomes" id="UP000073492"/>
    </source>
</evidence>
<name>A0A139IVZ6_9PEZI</name>
<protein>
    <recommendedName>
        <fullName evidence="1">NAD-dependent epimerase/dehydratase domain-containing protein</fullName>
    </recommendedName>
</protein>
<dbReference type="Proteomes" id="UP000073492">
    <property type="component" value="Unassembled WGS sequence"/>
</dbReference>
<evidence type="ECO:0000313" key="2">
    <source>
        <dbReference type="EMBL" id="KXT18736.1"/>
    </source>
</evidence>
<organism evidence="2 3">
    <name type="scientific">Pseudocercospora musae</name>
    <dbReference type="NCBI Taxonomy" id="113226"/>
    <lineage>
        <taxon>Eukaryota</taxon>
        <taxon>Fungi</taxon>
        <taxon>Dikarya</taxon>
        <taxon>Ascomycota</taxon>
        <taxon>Pezizomycotina</taxon>
        <taxon>Dothideomycetes</taxon>
        <taxon>Dothideomycetidae</taxon>
        <taxon>Mycosphaerellales</taxon>
        <taxon>Mycosphaerellaceae</taxon>
        <taxon>Pseudocercospora</taxon>
    </lineage>
</organism>
<dbReference type="Gene3D" id="3.40.50.720">
    <property type="entry name" value="NAD(P)-binding Rossmann-like Domain"/>
    <property type="match status" value="1"/>
</dbReference>